<accession>A0ABT2SMT1</accession>
<dbReference type="InterPro" id="IPR026989">
    <property type="entry name" value="TnpV"/>
</dbReference>
<sequence length="115" mass="13648">MKLNYRNVNGYLLPELEYKSGEQMTQLGKYGFLRRDYLKNHKRAKYQVMLLQDTIGEHLLEIDQAARKREEIILREMEKSDPLPEKGVDQMAWVRAANKHRAIAEEIILEELIYV</sequence>
<organism evidence="1 2">
    <name type="scientific">Muricoprocola aceti</name>
    <dbReference type="NCBI Taxonomy" id="2981772"/>
    <lineage>
        <taxon>Bacteria</taxon>
        <taxon>Bacillati</taxon>
        <taxon>Bacillota</taxon>
        <taxon>Clostridia</taxon>
        <taxon>Lachnospirales</taxon>
        <taxon>Lachnospiraceae</taxon>
        <taxon>Muricoprocola</taxon>
    </lineage>
</organism>
<dbReference type="Proteomes" id="UP001652338">
    <property type="component" value="Unassembled WGS sequence"/>
</dbReference>
<evidence type="ECO:0000313" key="1">
    <source>
        <dbReference type="EMBL" id="MCU6725809.1"/>
    </source>
</evidence>
<proteinExistence type="predicted"/>
<dbReference type="RefSeq" id="WP_262655076.1">
    <property type="nucleotide sequence ID" value="NZ_JAOQKE010000013.1"/>
</dbReference>
<dbReference type="EMBL" id="JAOQKE010000013">
    <property type="protein sequence ID" value="MCU6725809.1"/>
    <property type="molecule type" value="Genomic_DNA"/>
</dbReference>
<keyword evidence="2" id="KW-1185">Reference proteome</keyword>
<gene>
    <name evidence="1" type="ORF">OCV47_10680</name>
</gene>
<reference evidence="1 2" key="1">
    <citation type="journal article" date="2021" name="ISME Commun">
        <title>Automated analysis of genomic sequences facilitates high-throughput and comprehensive description of bacteria.</title>
        <authorList>
            <person name="Hitch T.C.A."/>
        </authorList>
    </citation>
    <scope>NUCLEOTIDE SEQUENCE [LARGE SCALE GENOMIC DNA]</scope>
    <source>
        <strain evidence="1 2">Sanger_29</strain>
    </source>
</reference>
<name>A0ABT2SMT1_9FIRM</name>
<evidence type="ECO:0000313" key="2">
    <source>
        <dbReference type="Proteomes" id="UP001652338"/>
    </source>
</evidence>
<protein>
    <submittedName>
        <fullName evidence="1">TnpV protein</fullName>
    </submittedName>
</protein>
<comment type="caution">
    <text evidence="1">The sequence shown here is derived from an EMBL/GenBank/DDBJ whole genome shotgun (WGS) entry which is preliminary data.</text>
</comment>
<dbReference type="Pfam" id="PF14198">
    <property type="entry name" value="TnpV"/>
    <property type="match status" value="1"/>
</dbReference>